<dbReference type="EMBL" id="JACHMY010000001">
    <property type="protein sequence ID" value="MBB5838446.1"/>
    <property type="molecule type" value="Genomic_DNA"/>
</dbReference>
<feature type="region of interest" description="Disordered" evidence="1">
    <location>
        <begin position="36"/>
        <end position="59"/>
    </location>
</feature>
<dbReference type="RefSeq" id="WP_184799244.1">
    <property type="nucleotide sequence ID" value="NZ_JACHMY010000001.1"/>
</dbReference>
<sequence length="59" mass="5728">MGEQTVGESGGPAPEEDLRAASNHLREAAAVLRQALAADDEPAVGSPAGDAGTTGGAAR</sequence>
<organism evidence="2 3">
    <name type="scientific">Kribbella italica</name>
    <dbReference type="NCBI Taxonomy" id="1540520"/>
    <lineage>
        <taxon>Bacteria</taxon>
        <taxon>Bacillati</taxon>
        <taxon>Actinomycetota</taxon>
        <taxon>Actinomycetes</taxon>
        <taxon>Propionibacteriales</taxon>
        <taxon>Kribbellaceae</taxon>
        <taxon>Kribbella</taxon>
    </lineage>
</organism>
<accession>A0A7W9JA83</accession>
<keyword evidence="3" id="KW-1185">Reference proteome</keyword>
<comment type="caution">
    <text evidence="2">The sequence shown here is derived from an EMBL/GenBank/DDBJ whole genome shotgun (WGS) entry which is preliminary data.</text>
</comment>
<name>A0A7W9JA83_9ACTN</name>
<evidence type="ECO:0000313" key="3">
    <source>
        <dbReference type="Proteomes" id="UP000549971"/>
    </source>
</evidence>
<gene>
    <name evidence="2" type="ORF">HDA39_005180</name>
</gene>
<dbReference type="Proteomes" id="UP000549971">
    <property type="component" value="Unassembled WGS sequence"/>
</dbReference>
<evidence type="ECO:0000313" key="2">
    <source>
        <dbReference type="EMBL" id="MBB5838446.1"/>
    </source>
</evidence>
<evidence type="ECO:0000256" key="1">
    <source>
        <dbReference type="SAM" id="MobiDB-lite"/>
    </source>
</evidence>
<dbReference type="AlphaFoldDB" id="A0A7W9JA83"/>
<protein>
    <submittedName>
        <fullName evidence="2">Uncharacterized protein</fullName>
    </submittedName>
</protein>
<reference evidence="2 3" key="1">
    <citation type="submission" date="2020-08" db="EMBL/GenBank/DDBJ databases">
        <title>Sequencing the genomes of 1000 actinobacteria strains.</title>
        <authorList>
            <person name="Klenk H.-P."/>
        </authorList>
    </citation>
    <scope>NUCLEOTIDE SEQUENCE [LARGE SCALE GENOMIC DNA]</scope>
    <source>
        <strain evidence="2 3">DSM 28967</strain>
    </source>
</reference>
<proteinExistence type="predicted"/>